<dbReference type="PANTHER" id="PTHR14859:SF1">
    <property type="entry name" value="PGAP2-INTERACTING PROTEIN"/>
    <property type="match status" value="1"/>
</dbReference>
<dbReference type="GO" id="GO:0016020">
    <property type="term" value="C:membrane"/>
    <property type="evidence" value="ECO:0007669"/>
    <property type="project" value="GOC"/>
</dbReference>
<dbReference type="GO" id="GO:0004519">
    <property type="term" value="F:endonuclease activity"/>
    <property type="evidence" value="ECO:0007669"/>
    <property type="project" value="UniProtKB-KW"/>
</dbReference>
<protein>
    <submittedName>
        <fullName evidence="2">Endonuclease/exonuclease/phosphatase family protein</fullName>
    </submittedName>
</protein>
<evidence type="ECO:0000313" key="3">
    <source>
        <dbReference type="Proteomes" id="UP000509568"/>
    </source>
</evidence>
<dbReference type="InterPro" id="IPR005135">
    <property type="entry name" value="Endo/exonuclease/phosphatase"/>
</dbReference>
<evidence type="ECO:0000259" key="1">
    <source>
        <dbReference type="Pfam" id="PF03372"/>
    </source>
</evidence>
<dbReference type="EMBL" id="CP056030">
    <property type="protein sequence ID" value="QKZ06898.1"/>
    <property type="molecule type" value="Genomic_DNA"/>
</dbReference>
<dbReference type="Proteomes" id="UP000509568">
    <property type="component" value="Chromosome"/>
</dbReference>
<dbReference type="InterPro" id="IPR051916">
    <property type="entry name" value="GPI-anchor_lipid_remodeler"/>
</dbReference>
<dbReference type="Gene3D" id="3.60.10.10">
    <property type="entry name" value="Endonuclease/exonuclease/phosphatase"/>
    <property type="match status" value="1"/>
</dbReference>
<dbReference type="PANTHER" id="PTHR14859">
    <property type="entry name" value="CALCOFLUOR WHITE HYPERSENSITIVE PROTEIN PRECURSOR"/>
    <property type="match status" value="1"/>
</dbReference>
<keyword evidence="2" id="KW-0255">Endonuclease</keyword>
<dbReference type="RefSeq" id="WP_176572025.1">
    <property type="nucleotide sequence ID" value="NZ_CP056030.1"/>
</dbReference>
<dbReference type="SUPFAM" id="SSF56219">
    <property type="entry name" value="DNase I-like"/>
    <property type="match status" value="1"/>
</dbReference>
<accession>A0A7D5DAR4</accession>
<feature type="domain" description="Endonuclease/exonuclease/phosphatase" evidence="1">
    <location>
        <begin position="56"/>
        <end position="330"/>
    </location>
</feature>
<dbReference type="Pfam" id="PF03372">
    <property type="entry name" value="Exo_endo_phos"/>
    <property type="match status" value="1"/>
</dbReference>
<dbReference type="AlphaFoldDB" id="A0A7D5DAR4"/>
<dbReference type="GO" id="GO:0004527">
    <property type="term" value="F:exonuclease activity"/>
    <property type="evidence" value="ECO:0007669"/>
    <property type="project" value="UniProtKB-KW"/>
</dbReference>
<gene>
    <name evidence="2" type="ORF">HWQ56_25230</name>
</gene>
<keyword evidence="2" id="KW-0378">Hydrolase</keyword>
<name>A0A7D5DAR4_9PSED</name>
<keyword evidence="3" id="KW-1185">Reference proteome</keyword>
<dbReference type="GO" id="GO:0006506">
    <property type="term" value="P:GPI anchor biosynthetic process"/>
    <property type="evidence" value="ECO:0007669"/>
    <property type="project" value="TreeGrafter"/>
</dbReference>
<keyword evidence="2" id="KW-0269">Exonuclease</keyword>
<dbReference type="InterPro" id="IPR036691">
    <property type="entry name" value="Endo/exonu/phosph_ase_sf"/>
</dbReference>
<evidence type="ECO:0000313" key="2">
    <source>
        <dbReference type="EMBL" id="QKZ06898.1"/>
    </source>
</evidence>
<sequence>MTRLLRNTLLVLVTLALLLAVLVYTLTWHPEPREKLTRMCRGAAPQLVPGQALKVMTWNVQHLAGKQYVFWYDLPAGNGPDERATPQDLAYNLDEVARVIRAESPDLVLLQDLDDGAKASDYQDQLALLRARIVDLYPCDVEAFDWKADFVPDSHILGSVGRKLATLSRYQIVQAERLQLPANPYWRNPFAPQRALLTSYLPIQGGGQLAVLNTNLDKPAPGDDIQGQQMQAILKRIDRMESHGTPWLLGGNLNALPLGQTLRLPPARQAAYPADSPLHLLWDRYPMIPDNQEASGADREDWFTYYPNDPAVPGPDRTLDYLFHSPKLTRMEARVRQEDTEEIADHLPLTARLLLPPPAN</sequence>
<organism evidence="2 3">
    <name type="scientific">Pseudomonas eucalypticola</name>
    <dbReference type="NCBI Taxonomy" id="2599595"/>
    <lineage>
        <taxon>Bacteria</taxon>
        <taxon>Pseudomonadati</taxon>
        <taxon>Pseudomonadota</taxon>
        <taxon>Gammaproteobacteria</taxon>
        <taxon>Pseudomonadales</taxon>
        <taxon>Pseudomonadaceae</taxon>
        <taxon>Pseudomonas</taxon>
    </lineage>
</organism>
<dbReference type="KEGG" id="pez:HWQ56_25230"/>
<reference evidence="2 3" key="1">
    <citation type="submission" date="2020-06" db="EMBL/GenBank/DDBJ databases">
        <title>Pseudomonas eucalypticola sp. nov., an endophyte of Eucalyptus dunnii leaves with biocontrol ability of eucalyptus leaf blight.</title>
        <authorList>
            <person name="Liu Y."/>
            <person name="Song Z."/>
            <person name="Zeng H."/>
            <person name="Lu M."/>
            <person name="Wang X."/>
            <person name="Lian X."/>
            <person name="Zhang Q."/>
        </authorList>
    </citation>
    <scope>NUCLEOTIDE SEQUENCE [LARGE SCALE GENOMIC DNA]</scope>
    <source>
        <strain evidence="2 3">NP-1</strain>
    </source>
</reference>
<proteinExistence type="predicted"/>
<keyword evidence="2" id="KW-0540">Nuclease</keyword>